<dbReference type="SUPFAM" id="SSF46689">
    <property type="entry name" value="Homeodomain-like"/>
    <property type="match status" value="1"/>
</dbReference>
<dbReference type="Pfam" id="PF13921">
    <property type="entry name" value="Myb_DNA-bind_6"/>
    <property type="match status" value="1"/>
</dbReference>
<evidence type="ECO:0000259" key="3">
    <source>
        <dbReference type="PROSITE" id="PS51294"/>
    </source>
</evidence>
<keyword evidence="5" id="KW-1185">Reference proteome</keyword>
<dbReference type="Pfam" id="PF02391">
    <property type="entry name" value="MoaE"/>
    <property type="match status" value="1"/>
</dbReference>
<feature type="domain" description="Myb-like" evidence="2">
    <location>
        <begin position="75"/>
        <end position="126"/>
    </location>
</feature>
<evidence type="ECO:0000259" key="2">
    <source>
        <dbReference type="PROSITE" id="PS50090"/>
    </source>
</evidence>
<dbReference type="InterPro" id="IPR009057">
    <property type="entry name" value="Homeodomain-like_sf"/>
</dbReference>
<evidence type="ECO:0000313" key="4">
    <source>
        <dbReference type="EMBL" id="CAK9189929.1"/>
    </source>
</evidence>
<dbReference type="PROSITE" id="PS51294">
    <property type="entry name" value="HTH_MYB"/>
    <property type="match status" value="2"/>
</dbReference>
<feature type="domain" description="HTH myb-type" evidence="3">
    <location>
        <begin position="131"/>
        <end position="181"/>
    </location>
</feature>
<feature type="domain" description="HTH myb-type" evidence="3">
    <location>
        <begin position="75"/>
        <end position="130"/>
    </location>
</feature>
<dbReference type="InterPro" id="IPR050560">
    <property type="entry name" value="MYB_TF"/>
</dbReference>
<dbReference type="CDD" id="cd00167">
    <property type="entry name" value="SANT"/>
    <property type="match status" value="2"/>
</dbReference>
<dbReference type="EMBL" id="OZ019893">
    <property type="protein sequence ID" value="CAK9189929.1"/>
    <property type="molecule type" value="Genomic_DNA"/>
</dbReference>
<feature type="region of interest" description="Disordered" evidence="1">
    <location>
        <begin position="1"/>
        <end position="32"/>
    </location>
</feature>
<feature type="compositionally biased region" description="Gly residues" evidence="1">
    <location>
        <begin position="243"/>
        <end position="252"/>
    </location>
</feature>
<dbReference type="Gene3D" id="1.10.10.60">
    <property type="entry name" value="Homeodomain-like"/>
    <property type="match status" value="2"/>
</dbReference>
<evidence type="ECO:0000256" key="1">
    <source>
        <dbReference type="SAM" id="MobiDB-lite"/>
    </source>
</evidence>
<dbReference type="SUPFAM" id="SSF54690">
    <property type="entry name" value="Molybdopterin synthase subunit MoaE"/>
    <property type="match status" value="1"/>
</dbReference>
<dbReference type="InterPro" id="IPR003448">
    <property type="entry name" value="Mopterin_biosynth_MoaE"/>
</dbReference>
<feature type="compositionally biased region" description="Polar residues" evidence="1">
    <location>
        <begin position="215"/>
        <end position="235"/>
    </location>
</feature>
<dbReference type="Gene3D" id="3.90.1170.40">
    <property type="entry name" value="Molybdopterin biosynthesis MoaE subunit"/>
    <property type="match status" value="1"/>
</dbReference>
<accession>A0ABP0T8Q1</accession>
<dbReference type="PANTHER" id="PTHR45614:SF218">
    <property type="entry name" value="TRANSCRIPTION FACTOR MYB119-RELATED"/>
    <property type="match status" value="1"/>
</dbReference>
<proteinExistence type="predicted"/>
<dbReference type="SMART" id="SM00717">
    <property type="entry name" value="SANT"/>
    <property type="match status" value="2"/>
</dbReference>
<name>A0ABP0T8Q1_9BRYO</name>
<evidence type="ECO:0000313" key="5">
    <source>
        <dbReference type="Proteomes" id="UP001497512"/>
    </source>
</evidence>
<dbReference type="PANTHER" id="PTHR45614">
    <property type="entry name" value="MYB PROTEIN-RELATED"/>
    <property type="match status" value="1"/>
</dbReference>
<dbReference type="InterPro" id="IPR001005">
    <property type="entry name" value="SANT/Myb"/>
</dbReference>
<feature type="region of interest" description="Disordered" evidence="1">
    <location>
        <begin position="215"/>
        <end position="282"/>
    </location>
</feature>
<sequence length="983" mass="106569">MQRARKREEALQKQQQEEEESSVEDDSHWVAPGHNTAAASRKCVVIQHQHHHDLQILLPSDKRVFKRSSKGGPRRPNIIKGQWTPEEDRFLMELVERHGQQRWSLIATYLTGRIGKQCRERWHNHLRPDIKRDGWNIEEEEALVSAHNKLGNRWADIAKLIPGRTENAIKNHWNATMRRKDLRRKHRRPIDGTLDGLEVIPRCTVLRDYQQKVVATQTERNNNNNSSSKPDLSITQDHDLDCLGGGATTGGHGESHSGTPDSGSPSPQLACESSTGWTNSPQTKIQMDEASLTPGHFEEMESVDVDNIMHLMCATTGEDDEEDDGPGDHHHHQCASYALAAPTQGNHPLMLQSASCYVPFANSSMTTTTVTTAPSLLQPRVSVWGQQGGARSTSSNNVDGYLSCSSSSPVTVWGGDSGGGGGVGTGGAGAWGLSSGEGVLNDIATGGGGGGESLGHLLRPLWIPNHGTKTCCTGHNCSCTTSVAAGALASSCKTCNTEDDDDDLDDDVDDNAVLIQNLQASTSELTTLDMDIPGKSAVATQLAGTLEQVVRKSFTLHQAASLPYPLEPENASECSRPAGEGLGQGSQQHVQQIYFNSMNTNVLSSVQSLYLLEIPSPPQHHECASSSCFSAHDTLQLQQHQQQLDSDRTFMQNPNGSCCGGSTNLMQLATCPPVGIPEVSHLPHIMMMPETLNLQDGSHSMRTVVTGKPSTYTANCNLPAAPEDSFQKSMQAQTLNATTASSFYDNPCSISIVPDQHEQQSGTSGTMACLLHLPEVSSATAAVGPSPQLLFNALNPMQHQQQQQQQQWDHHNHHNPMVVVPICCSESDSIATAEDHSGGRQHHELDLIEFVDRPLDTTYYMERVKLSTAPEVGSYSLNVPHLWGAGGGGGGDGCGQLCIKGIDYPGHDTPLAEAKLREICHQMHAQWQLGCIGLGHRIGVIKAGETRLAIAVSSSNFMDSMNAVHFAVEQLQNEALLDHQFIM</sequence>
<gene>
    <name evidence="4" type="ORF">CSSPTR1EN2_LOCUS541</name>
</gene>
<feature type="compositionally biased region" description="Basic and acidic residues" evidence="1">
    <location>
        <begin position="1"/>
        <end position="11"/>
    </location>
</feature>
<reference evidence="4 5" key="1">
    <citation type="submission" date="2024-02" db="EMBL/GenBank/DDBJ databases">
        <authorList>
            <consortium name="ELIXIR-Norway"/>
            <consortium name="Elixir Norway"/>
        </authorList>
    </citation>
    <scope>NUCLEOTIDE SEQUENCE [LARGE SCALE GENOMIC DNA]</scope>
</reference>
<dbReference type="PROSITE" id="PS50090">
    <property type="entry name" value="MYB_LIKE"/>
    <property type="match status" value="2"/>
</dbReference>
<feature type="domain" description="Myb-like" evidence="2">
    <location>
        <begin position="127"/>
        <end position="177"/>
    </location>
</feature>
<dbReference type="InterPro" id="IPR036563">
    <property type="entry name" value="MoaE_sf"/>
</dbReference>
<organism evidence="4 5">
    <name type="scientific">Sphagnum troendelagicum</name>
    <dbReference type="NCBI Taxonomy" id="128251"/>
    <lineage>
        <taxon>Eukaryota</taxon>
        <taxon>Viridiplantae</taxon>
        <taxon>Streptophyta</taxon>
        <taxon>Embryophyta</taxon>
        <taxon>Bryophyta</taxon>
        <taxon>Sphagnophytina</taxon>
        <taxon>Sphagnopsida</taxon>
        <taxon>Sphagnales</taxon>
        <taxon>Sphagnaceae</taxon>
        <taxon>Sphagnum</taxon>
    </lineage>
</organism>
<dbReference type="Proteomes" id="UP001497512">
    <property type="component" value="Chromosome 1"/>
</dbReference>
<protein>
    <submittedName>
        <fullName evidence="4">Uncharacterized protein</fullName>
    </submittedName>
</protein>
<dbReference type="InterPro" id="IPR017930">
    <property type="entry name" value="Myb_dom"/>
</dbReference>
<feature type="compositionally biased region" description="Polar residues" evidence="1">
    <location>
        <begin position="260"/>
        <end position="282"/>
    </location>
</feature>